<dbReference type="PANTHER" id="PTHR12663">
    <property type="entry name" value="ANDROGEN INDUCED INHIBITOR OF PROLIFERATION AS3 / PDS5-RELATED"/>
    <property type="match status" value="1"/>
</dbReference>
<dbReference type="OrthoDB" id="435275at2759"/>
<dbReference type="GO" id="GO:0005634">
    <property type="term" value="C:nucleus"/>
    <property type="evidence" value="ECO:0007669"/>
    <property type="project" value="UniProtKB-SubCell"/>
</dbReference>
<keyword evidence="7" id="KW-1185">Reference proteome</keyword>
<organism evidence="6 7">
    <name type="scientific">Carex littledalei</name>
    <dbReference type="NCBI Taxonomy" id="544730"/>
    <lineage>
        <taxon>Eukaryota</taxon>
        <taxon>Viridiplantae</taxon>
        <taxon>Streptophyta</taxon>
        <taxon>Embryophyta</taxon>
        <taxon>Tracheophyta</taxon>
        <taxon>Spermatophyta</taxon>
        <taxon>Magnoliopsida</taxon>
        <taxon>Liliopsida</taxon>
        <taxon>Poales</taxon>
        <taxon>Cyperaceae</taxon>
        <taxon>Cyperoideae</taxon>
        <taxon>Cariceae</taxon>
        <taxon>Carex</taxon>
        <taxon>Carex subgen. Euthyceras</taxon>
    </lineage>
</organism>
<feature type="compositionally biased region" description="Low complexity" evidence="5">
    <location>
        <begin position="171"/>
        <end position="183"/>
    </location>
</feature>
<name>A0A833QSQ9_9POAL</name>
<evidence type="ECO:0000256" key="4">
    <source>
        <dbReference type="ARBA" id="ARBA00023242"/>
    </source>
</evidence>
<evidence type="ECO:0000256" key="5">
    <source>
        <dbReference type="SAM" id="MobiDB-lite"/>
    </source>
</evidence>
<dbReference type="Gene3D" id="2.30.30.140">
    <property type="match status" value="1"/>
</dbReference>
<dbReference type="EMBL" id="SWLB01000018">
    <property type="protein sequence ID" value="KAF3326962.1"/>
    <property type="molecule type" value="Genomic_DNA"/>
</dbReference>
<dbReference type="GO" id="GO:0006281">
    <property type="term" value="P:DNA repair"/>
    <property type="evidence" value="ECO:0007669"/>
    <property type="project" value="UniProtKB-KW"/>
</dbReference>
<evidence type="ECO:0000313" key="6">
    <source>
        <dbReference type="EMBL" id="KAF3326962.1"/>
    </source>
</evidence>
<feature type="region of interest" description="Disordered" evidence="5">
    <location>
        <begin position="171"/>
        <end position="194"/>
    </location>
</feature>
<evidence type="ECO:0000313" key="7">
    <source>
        <dbReference type="Proteomes" id="UP000623129"/>
    </source>
</evidence>
<dbReference type="AlphaFoldDB" id="A0A833QSQ9"/>
<accession>A0A833QSQ9</accession>
<dbReference type="CDD" id="cd20404">
    <property type="entry name" value="Tudor_Agenet_AtEML-like"/>
    <property type="match status" value="1"/>
</dbReference>
<keyword evidence="4" id="KW-0539">Nucleus</keyword>
<keyword evidence="2" id="KW-0227">DNA damage</keyword>
<sequence length="297" mass="34427">MLLEQGLREGGMGLILCLVCRRKEQSEHSKEVEEEEENAALMLCSFSDQRSGLNVLKPVNGVHMLSAVQEGNGLVGPCRVLRPRMREGFVRKKRRFYEVNLRDFNPVTIVKWRIRVYWPMDRSWYIGSVKEYDPVIHKHRVRYDDQEEEWLDLHNERFKLLLFPSDVPNKSNWSENNNPNLLSGENLEEDREEDSDATIEKIVETKPVKSLLTCSLYQLKPNPLPVTSNSNNFEVKANKSSVKNDRFLIVYSRKQFRNSKENLSSIGTILVDATRILPSHCDIVLKLNLPLALRDGF</sequence>
<keyword evidence="3" id="KW-0234">DNA repair</keyword>
<dbReference type="GO" id="GO:0007064">
    <property type="term" value="P:mitotic sister chromatid cohesion"/>
    <property type="evidence" value="ECO:0007669"/>
    <property type="project" value="InterPro"/>
</dbReference>
<protein>
    <submittedName>
        <fullName evidence="6">DNA mismatch repair protein MSH6</fullName>
    </submittedName>
</protein>
<dbReference type="InterPro" id="IPR039776">
    <property type="entry name" value="Pds5"/>
</dbReference>
<comment type="subcellular location">
    <subcellularLocation>
        <location evidence="1">Nucleus</location>
    </subcellularLocation>
</comment>
<dbReference type="Proteomes" id="UP000623129">
    <property type="component" value="Unassembled WGS sequence"/>
</dbReference>
<evidence type="ECO:0000256" key="3">
    <source>
        <dbReference type="ARBA" id="ARBA00023204"/>
    </source>
</evidence>
<proteinExistence type="predicted"/>
<dbReference type="PANTHER" id="PTHR12663:SF0">
    <property type="entry name" value="PRECOCIOUS DISSOCIATION OF SISTERS 5, ISOFORM A"/>
    <property type="match status" value="1"/>
</dbReference>
<reference evidence="6" key="1">
    <citation type="submission" date="2020-01" db="EMBL/GenBank/DDBJ databases">
        <title>Genome sequence of Kobresia littledalei, the first chromosome-level genome in the family Cyperaceae.</title>
        <authorList>
            <person name="Qu G."/>
        </authorList>
    </citation>
    <scope>NUCLEOTIDE SEQUENCE</scope>
    <source>
        <strain evidence="6">C.B.Clarke</strain>
        <tissue evidence="6">Leaf</tissue>
    </source>
</reference>
<comment type="caution">
    <text evidence="6">The sequence shown here is derived from an EMBL/GenBank/DDBJ whole genome shotgun (WGS) entry which is preliminary data.</text>
</comment>
<evidence type="ECO:0000256" key="1">
    <source>
        <dbReference type="ARBA" id="ARBA00004123"/>
    </source>
</evidence>
<evidence type="ECO:0000256" key="2">
    <source>
        <dbReference type="ARBA" id="ARBA00022763"/>
    </source>
</evidence>
<gene>
    <name evidence="6" type="ORF">FCM35_KLT08592</name>
</gene>
<dbReference type="GO" id="GO:0000785">
    <property type="term" value="C:chromatin"/>
    <property type="evidence" value="ECO:0007669"/>
    <property type="project" value="TreeGrafter"/>
</dbReference>